<dbReference type="EMBL" id="BAMX01000007">
    <property type="protein sequence ID" value="GAN65290.1"/>
    <property type="molecule type" value="Genomic_DNA"/>
</dbReference>
<dbReference type="EMBL" id="AP018515">
    <property type="protein sequence ID" value="BBC80098.1"/>
    <property type="molecule type" value="Genomic_DNA"/>
</dbReference>
<accession>A0A0D6NI49</accession>
<feature type="compositionally biased region" description="Basic and acidic residues" evidence="1">
    <location>
        <begin position="54"/>
        <end position="64"/>
    </location>
</feature>
<gene>
    <name evidence="3" type="ORF">Abor_007_038</name>
    <name evidence="2" type="ORF">AcetOrient_orf02617</name>
</gene>
<dbReference type="RefSeq" id="WP_048840351.1">
    <property type="nucleotide sequence ID" value="NZ_BAMX01000007.1"/>
</dbReference>
<proteinExistence type="predicted"/>
<reference evidence="3 4" key="1">
    <citation type="submission" date="2012-11" db="EMBL/GenBank/DDBJ databases">
        <title>Whole genome sequence of Acetobacter orientalis 21F-2.</title>
        <authorList>
            <person name="Azuma Y."/>
            <person name="Higashiura N."/>
            <person name="Hirakawa H."/>
            <person name="Matsushita K."/>
        </authorList>
    </citation>
    <scope>NUCLEOTIDE SEQUENCE [LARGE SCALE GENOMIC DNA]</scope>
    <source>
        <strain evidence="3 4">21F-2</strain>
    </source>
</reference>
<dbReference type="Proteomes" id="UP000270034">
    <property type="component" value="Chromosome"/>
</dbReference>
<evidence type="ECO:0000313" key="5">
    <source>
        <dbReference type="Proteomes" id="UP000270034"/>
    </source>
</evidence>
<accession>A0A2Z5ZHS5</accession>
<name>A0A2Z5ZHS5_9PROT</name>
<evidence type="ECO:0000313" key="3">
    <source>
        <dbReference type="EMBL" id="GAN65290.1"/>
    </source>
</evidence>
<dbReference type="AlphaFoldDB" id="A0A2Z5ZHS5"/>
<feature type="region of interest" description="Disordered" evidence="1">
    <location>
        <begin position="54"/>
        <end position="73"/>
    </location>
</feature>
<protein>
    <submittedName>
        <fullName evidence="2">Neutral alpha-glucosidase C isoform X4</fullName>
    </submittedName>
</protein>
<sequence>MDFPLVNAVLAGVPDAPPNEASDISALKAAVQEPGLKYKEFDNVDLLPARHASEAVENPPKEADIVPPNPLTSDHLEKIFSSKESEAGAVRGFASFTKPVTPSSSGVQAKKMDEKNMKQQPLRDVFAFLAGRQSDARPATSLRDIFR</sequence>
<organism evidence="2 5">
    <name type="scientific">Acetobacter orientalis</name>
    <dbReference type="NCBI Taxonomy" id="146474"/>
    <lineage>
        <taxon>Bacteria</taxon>
        <taxon>Pseudomonadati</taxon>
        <taxon>Pseudomonadota</taxon>
        <taxon>Alphaproteobacteria</taxon>
        <taxon>Acetobacterales</taxon>
        <taxon>Acetobacteraceae</taxon>
        <taxon>Acetobacter</taxon>
    </lineage>
</organism>
<dbReference type="GeneID" id="76203438"/>
<dbReference type="KEGG" id="aot:AcetOri_orf02617"/>
<evidence type="ECO:0000313" key="4">
    <source>
        <dbReference type="Proteomes" id="UP000032670"/>
    </source>
</evidence>
<dbReference type="Proteomes" id="UP000032670">
    <property type="component" value="Unassembled WGS sequence"/>
</dbReference>
<reference evidence="2 5" key="2">
    <citation type="submission" date="2018-02" db="EMBL/GenBank/DDBJ databases">
        <title>Acetobacter orientalis genome.</title>
        <authorList>
            <person name="Nakashima N."/>
            <person name="Tamura T."/>
        </authorList>
    </citation>
    <scope>NUCLEOTIDE SEQUENCE [LARGE SCALE GENOMIC DNA]</scope>
    <source>
        <strain evidence="2 5">FAN1</strain>
    </source>
</reference>
<dbReference type="STRING" id="1231341.Abor_007_038"/>
<evidence type="ECO:0000256" key="1">
    <source>
        <dbReference type="SAM" id="MobiDB-lite"/>
    </source>
</evidence>
<evidence type="ECO:0000313" key="2">
    <source>
        <dbReference type="EMBL" id="BBC80098.1"/>
    </source>
</evidence>
<keyword evidence="4" id="KW-1185">Reference proteome</keyword>